<evidence type="ECO:0000259" key="2">
    <source>
        <dbReference type="Pfam" id="PF16220"/>
    </source>
</evidence>
<dbReference type="GO" id="GO:0016989">
    <property type="term" value="F:sigma factor antagonist activity"/>
    <property type="evidence" value="ECO:0007669"/>
    <property type="project" value="TreeGrafter"/>
</dbReference>
<dbReference type="AlphaFoldDB" id="A0A2S3VVV9"/>
<dbReference type="OrthoDB" id="1099576at2"/>
<proteinExistence type="predicted"/>
<dbReference type="PIRSF" id="PIRSF018266">
    <property type="entry name" value="FecR"/>
    <property type="match status" value="1"/>
</dbReference>
<dbReference type="RefSeq" id="WP_103393661.1">
    <property type="nucleotide sequence ID" value="NZ_MUJK01000001.1"/>
</dbReference>
<dbReference type="PANTHER" id="PTHR30273:SF2">
    <property type="entry name" value="PROTEIN FECR"/>
    <property type="match status" value="1"/>
</dbReference>
<protein>
    <submittedName>
        <fullName evidence="3">Iron dicitrate transport regulator FecR</fullName>
    </submittedName>
</protein>
<dbReference type="InterPro" id="IPR032623">
    <property type="entry name" value="FecR_N"/>
</dbReference>
<keyword evidence="4" id="KW-1185">Reference proteome</keyword>
<comment type="caution">
    <text evidence="3">The sequence shown here is derived from an EMBL/GenBank/DDBJ whole genome shotgun (WGS) entry which is preliminary data.</text>
</comment>
<dbReference type="Pfam" id="PF04773">
    <property type="entry name" value="FecR"/>
    <property type="match status" value="1"/>
</dbReference>
<dbReference type="Proteomes" id="UP000237440">
    <property type="component" value="Unassembled WGS sequence"/>
</dbReference>
<dbReference type="PANTHER" id="PTHR30273">
    <property type="entry name" value="PERIPLASMIC SIGNAL SENSOR AND SIGMA FACTOR ACTIVATOR FECR-RELATED"/>
    <property type="match status" value="1"/>
</dbReference>
<dbReference type="Gene3D" id="2.60.120.1440">
    <property type="match status" value="1"/>
</dbReference>
<dbReference type="InterPro" id="IPR006860">
    <property type="entry name" value="FecR"/>
</dbReference>
<feature type="domain" description="FecR protein" evidence="1">
    <location>
        <begin position="122"/>
        <end position="214"/>
    </location>
</feature>
<accession>A0A2S3VVV9</accession>
<evidence type="ECO:0000313" key="3">
    <source>
        <dbReference type="EMBL" id="POF44043.1"/>
    </source>
</evidence>
<sequence length="327" mass="36201">MTHATTNAISHASLEQAASWYVQLNDQQSGQQEREHWQAWLAQSSEHQAAWHYVERVSQRFAALQDNHQQAAGHVLRNSGRSSLNRRQTVKSLLVLMSGGLLGWSAWRESALPLSLARWTADLSTGTGETRETRLSDGSQIWLNALSALNVRFDTAQRLLLLQAGEVLIDTAKDTSRPLLVQTVEGRMRALGTRFSVRQEDRRTVLNVYEGAVEVRTAQGQVQVAEAGQQLSFSQDHISTPTAASASREAWRRGLLLADNLPLGQLLEELSRYRAGHLGCDPAVAGLPVMGSFPLKDTDQALRLLEAALPVRVHKPLEWWVNVGPKA</sequence>
<evidence type="ECO:0000313" key="4">
    <source>
        <dbReference type="Proteomes" id="UP000237440"/>
    </source>
</evidence>
<dbReference type="InterPro" id="IPR012373">
    <property type="entry name" value="Ferrdict_sens_TM"/>
</dbReference>
<name>A0A2S3VVV9_9PSED</name>
<dbReference type="EMBL" id="MUJK01000001">
    <property type="protein sequence ID" value="POF44043.1"/>
    <property type="molecule type" value="Genomic_DNA"/>
</dbReference>
<reference evidence="4" key="1">
    <citation type="submission" date="2017-02" db="EMBL/GenBank/DDBJ databases">
        <authorList>
            <person name="Furmanczyk E.M."/>
        </authorList>
    </citation>
    <scope>NUCLEOTIDE SEQUENCE [LARGE SCALE GENOMIC DNA]</scope>
    <source>
        <strain evidence="4">AP3_22</strain>
    </source>
</reference>
<dbReference type="Pfam" id="PF16220">
    <property type="entry name" value="DUF4880"/>
    <property type="match status" value="1"/>
</dbReference>
<evidence type="ECO:0000259" key="1">
    <source>
        <dbReference type="Pfam" id="PF04773"/>
    </source>
</evidence>
<organism evidence="3 4">
    <name type="scientific">Pseudomonas laurylsulfativorans</name>
    <dbReference type="NCBI Taxonomy" id="1943631"/>
    <lineage>
        <taxon>Bacteria</taxon>
        <taxon>Pseudomonadati</taxon>
        <taxon>Pseudomonadota</taxon>
        <taxon>Gammaproteobacteria</taxon>
        <taxon>Pseudomonadales</taxon>
        <taxon>Pseudomonadaceae</taxon>
        <taxon>Pseudomonas</taxon>
    </lineage>
</organism>
<feature type="domain" description="FecR N-terminal" evidence="2">
    <location>
        <begin position="15"/>
        <end position="57"/>
    </location>
</feature>
<gene>
    <name evidence="3" type="ORF">B0D71_04410</name>
</gene>